<accession>A0A1J1CBQ4</accession>
<feature type="domain" description="AB hydrolase-1" evidence="1">
    <location>
        <begin position="48"/>
        <end position="290"/>
    </location>
</feature>
<dbReference type="SUPFAM" id="SSF53474">
    <property type="entry name" value="alpha/beta-Hydrolases"/>
    <property type="match status" value="1"/>
</dbReference>
<evidence type="ECO:0000313" key="2">
    <source>
        <dbReference type="EMBL" id="APF19697.1"/>
    </source>
</evidence>
<proteinExistence type="predicted"/>
<dbReference type="GO" id="GO:0016020">
    <property type="term" value="C:membrane"/>
    <property type="evidence" value="ECO:0007669"/>
    <property type="project" value="TreeGrafter"/>
</dbReference>
<dbReference type="PRINTS" id="PR00412">
    <property type="entry name" value="EPOXHYDRLASE"/>
</dbReference>
<dbReference type="PRINTS" id="PR00111">
    <property type="entry name" value="ABHYDROLASE"/>
</dbReference>
<dbReference type="InterPro" id="IPR000073">
    <property type="entry name" value="AB_hydrolase_1"/>
</dbReference>
<dbReference type="AlphaFoldDB" id="A0A1J1CBQ4"/>
<dbReference type="KEGG" id="caby:Cabys_2949"/>
<organism evidence="2 3">
    <name type="scientific">Caldithrix abyssi DSM 13497</name>
    <dbReference type="NCBI Taxonomy" id="880073"/>
    <lineage>
        <taxon>Bacteria</taxon>
        <taxon>Pseudomonadati</taxon>
        <taxon>Calditrichota</taxon>
        <taxon>Calditrichia</taxon>
        <taxon>Calditrichales</taxon>
        <taxon>Calditrichaceae</taxon>
        <taxon>Caldithrix</taxon>
    </lineage>
</organism>
<reference evidence="2 3" key="1">
    <citation type="submission" date="2016-11" db="EMBL/GenBank/DDBJ databases">
        <title>Genomic analysis of Caldithrix abyssi and proposal of a novel bacterial phylum Caldithrichaeota.</title>
        <authorList>
            <person name="Kublanov I."/>
            <person name="Sigalova O."/>
            <person name="Gavrilov S."/>
            <person name="Lebedinsky A."/>
            <person name="Ivanova N."/>
            <person name="Daum C."/>
            <person name="Reddy T."/>
            <person name="Klenk H.P."/>
            <person name="Goker M."/>
            <person name="Reva O."/>
            <person name="Miroshnichenko M."/>
            <person name="Kyprides N."/>
            <person name="Woyke T."/>
            <person name="Gelfand M."/>
        </authorList>
    </citation>
    <scope>NUCLEOTIDE SEQUENCE [LARGE SCALE GENOMIC DNA]</scope>
    <source>
        <strain evidence="2 3">LF13</strain>
    </source>
</reference>
<dbReference type="PANTHER" id="PTHR43798:SF33">
    <property type="entry name" value="HYDROLASE, PUTATIVE (AFU_ORTHOLOGUE AFUA_2G14860)-RELATED"/>
    <property type="match status" value="1"/>
</dbReference>
<evidence type="ECO:0000259" key="1">
    <source>
        <dbReference type="Pfam" id="PF00561"/>
    </source>
</evidence>
<evidence type="ECO:0000313" key="3">
    <source>
        <dbReference type="Proteomes" id="UP000183868"/>
    </source>
</evidence>
<dbReference type="Proteomes" id="UP000183868">
    <property type="component" value="Chromosome"/>
</dbReference>
<dbReference type="Pfam" id="PF00561">
    <property type="entry name" value="Abhydrolase_1"/>
    <property type="match status" value="1"/>
</dbReference>
<gene>
    <name evidence="2" type="ORF">Cabys_2949</name>
</gene>
<protein>
    <submittedName>
        <fullName evidence="2">Pimeloyl-ACP methyl ester carboxylesterase</fullName>
    </submittedName>
</protein>
<dbReference type="InterPro" id="IPR029058">
    <property type="entry name" value="AB_hydrolase_fold"/>
</dbReference>
<dbReference type="EMBL" id="CP018099">
    <property type="protein sequence ID" value="APF19697.1"/>
    <property type="molecule type" value="Genomic_DNA"/>
</dbReference>
<dbReference type="Gene3D" id="3.40.50.1820">
    <property type="entry name" value="alpha/beta hydrolase"/>
    <property type="match status" value="1"/>
</dbReference>
<dbReference type="GO" id="GO:0003824">
    <property type="term" value="F:catalytic activity"/>
    <property type="evidence" value="ECO:0007669"/>
    <property type="project" value="InterPro"/>
</dbReference>
<sequence length="307" mass="34417">MLLTACMQPYKGLKPMEFSELSYPFPVRYQQLANQINLAYMELGTEGPALIFIHGLGSYAPAWKKNLPELSKIARCFAVDLPGYGKSSKSAYPFTMEFYADVIKEFAAAKQLSRVIIVGHSMGGQIGMVMALKYPQLVSGLVLIDPAGFEAFTPGEKQWFKEVMSVDLVKNTPVQTIRANVVANFYNLPKDAEFMITDRIALRQAGDFEWYCYAVSRSVAGMVDQPVLDKLDKIMQPTLIIFGKNDNLIPNPYLHGGKTEDIARLGKEKIANSQLLLIPNCGHFAQFEKAQEVNKAIKQFLNQWKQD</sequence>
<dbReference type="InterPro" id="IPR000639">
    <property type="entry name" value="Epox_hydrolase-like"/>
</dbReference>
<name>A0A1J1CBQ4_CALAY</name>
<dbReference type="PANTHER" id="PTHR43798">
    <property type="entry name" value="MONOACYLGLYCEROL LIPASE"/>
    <property type="match status" value="1"/>
</dbReference>
<dbReference type="InterPro" id="IPR050266">
    <property type="entry name" value="AB_hydrolase_sf"/>
</dbReference>